<dbReference type="Proteomes" id="UP000824120">
    <property type="component" value="Chromosome 2"/>
</dbReference>
<dbReference type="Gene3D" id="1.25.40.10">
    <property type="entry name" value="Tetratricopeptide repeat domain"/>
    <property type="match status" value="2"/>
</dbReference>
<accession>A0A9J6A817</accession>
<comment type="caution">
    <text evidence="3">The sequence shown here is derived from an EMBL/GenBank/DDBJ whole genome shotgun (WGS) entry which is preliminary data.</text>
</comment>
<keyword evidence="4" id="KW-1185">Reference proteome</keyword>
<organism evidence="3 4">
    <name type="scientific">Solanum commersonii</name>
    <name type="common">Commerson's wild potato</name>
    <name type="synonym">Commerson's nightshade</name>
    <dbReference type="NCBI Taxonomy" id="4109"/>
    <lineage>
        <taxon>Eukaryota</taxon>
        <taxon>Viridiplantae</taxon>
        <taxon>Streptophyta</taxon>
        <taxon>Embryophyta</taxon>
        <taxon>Tracheophyta</taxon>
        <taxon>Spermatophyta</taxon>
        <taxon>Magnoliopsida</taxon>
        <taxon>eudicotyledons</taxon>
        <taxon>Gunneridae</taxon>
        <taxon>Pentapetalae</taxon>
        <taxon>asterids</taxon>
        <taxon>lamiids</taxon>
        <taxon>Solanales</taxon>
        <taxon>Solanaceae</taxon>
        <taxon>Solanoideae</taxon>
        <taxon>Solaneae</taxon>
        <taxon>Solanum</taxon>
    </lineage>
</organism>
<feature type="non-terminal residue" evidence="3">
    <location>
        <position position="1"/>
    </location>
</feature>
<feature type="compositionally biased region" description="Basic and acidic residues" evidence="1">
    <location>
        <begin position="73"/>
        <end position="87"/>
    </location>
</feature>
<feature type="domain" description="Tetratricopeptide repeat protein 5 OB fold" evidence="2">
    <location>
        <begin position="344"/>
        <end position="427"/>
    </location>
</feature>
<sequence>SFHDLKSSIEEVSTRLEDLKSTIEAVSTHLKHLKSTIEQVSTHLKDLQSAIEEVSTHLNESNPSLKMSTPTEEVSREKEEVSTDLKSTTEEVSTHLKKSNYEDWITIVTELLERLCDFCDQHFPSTTQQREISEIEHQIDLYIEVLDSIPQGMDYPEEEKNSFNLIYRFEYLKGRFYNAIPDVYKKEAEHHLQNAVSERSITYLNLLNRSRYGWKLGIVSASAFPRKGIIMELENDIRSSLKWLYFAASSFLKIQPRTLKNASNMPKRHSLWIAWMEVVYVNRYLENYKMSLNGYSDAESMDPASDALHEKQVTIQLLDKFQGLLQGKRNDKNKGKSQGKSKRAYYMLCDSEENSFVLTVFNIKEKAIKQGDQVTLLDPICKFVDFGMGRKGKLVIISMHYQFKSVRVNLLEQVLVNGNPLCKKRRKASTKS</sequence>
<dbReference type="OrthoDB" id="423589at2759"/>
<proteinExistence type="predicted"/>
<evidence type="ECO:0000313" key="3">
    <source>
        <dbReference type="EMBL" id="KAG5620814.1"/>
    </source>
</evidence>
<dbReference type="InterPro" id="IPR032076">
    <property type="entry name" value="TTC5_OB"/>
</dbReference>
<gene>
    <name evidence="3" type="ORF">H5410_006032</name>
</gene>
<dbReference type="Pfam" id="PF16669">
    <property type="entry name" value="TTC5_OB"/>
    <property type="match status" value="1"/>
</dbReference>
<evidence type="ECO:0000313" key="4">
    <source>
        <dbReference type="Proteomes" id="UP000824120"/>
    </source>
</evidence>
<dbReference type="AlphaFoldDB" id="A0A9J6A817"/>
<feature type="compositionally biased region" description="Polar residues" evidence="1">
    <location>
        <begin position="56"/>
        <end position="72"/>
    </location>
</feature>
<feature type="region of interest" description="Disordered" evidence="1">
    <location>
        <begin position="55"/>
        <end position="87"/>
    </location>
</feature>
<dbReference type="EMBL" id="JACXVP010000002">
    <property type="protein sequence ID" value="KAG5620814.1"/>
    <property type="molecule type" value="Genomic_DNA"/>
</dbReference>
<dbReference type="InterPro" id="IPR011990">
    <property type="entry name" value="TPR-like_helical_dom_sf"/>
</dbReference>
<evidence type="ECO:0000256" key="1">
    <source>
        <dbReference type="SAM" id="MobiDB-lite"/>
    </source>
</evidence>
<dbReference type="Gene3D" id="2.40.50.550">
    <property type="match status" value="1"/>
</dbReference>
<dbReference type="Gene3D" id="1.20.1480.30">
    <property type="entry name" value="Designed four-helix bundle protein"/>
    <property type="match status" value="1"/>
</dbReference>
<evidence type="ECO:0000259" key="2">
    <source>
        <dbReference type="Pfam" id="PF16669"/>
    </source>
</evidence>
<protein>
    <recommendedName>
        <fullName evidence="2">Tetratricopeptide repeat protein 5 OB fold domain-containing protein</fullName>
    </recommendedName>
</protein>
<dbReference type="InterPro" id="IPR038645">
    <property type="entry name" value="TTC5_OB_sf"/>
</dbReference>
<name>A0A9J6A817_SOLCO</name>
<reference evidence="3 4" key="1">
    <citation type="submission" date="2020-09" db="EMBL/GenBank/DDBJ databases">
        <title>De no assembly of potato wild relative species, Solanum commersonii.</title>
        <authorList>
            <person name="Cho K."/>
        </authorList>
    </citation>
    <scope>NUCLEOTIDE SEQUENCE [LARGE SCALE GENOMIC DNA]</scope>
    <source>
        <strain evidence="3">LZ3.2</strain>
        <tissue evidence="3">Leaf</tissue>
    </source>
</reference>